<organism evidence="1">
    <name type="scientific">marine sediment metagenome</name>
    <dbReference type="NCBI Taxonomy" id="412755"/>
    <lineage>
        <taxon>unclassified sequences</taxon>
        <taxon>metagenomes</taxon>
        <taxon>ecological metagenomes</taxon>
    </lineage>
</organism>
<accession>A0A0F9R9T5</accession>
<reference evidence="1" key="1">
    <citation type="journal article" date="2015" name="Nature">
        <title>Complex archaea that bridge the gap between prokaryotes and eukaryotes.</title>
        <authorList>
            <person name="Spang A."/>
            <person name="Saw J.H."/>
            <person name="Jorgensen S.L."/>
            <person name="Zaremba-Niedzwiedzka K."/>
            <person name="Martijn J."/>
            <person name="Lind A.E."/>
            <person name="van Eijk R."/>
            <person name="Schleper C."/>
            <person name="Guy L."/>
            <person name="Ettema T.J."/>
        </authorList>
    </citation>
    <scope>NUCLEOTIDE SEQUENCE</scope>
</reference>
<name>A0A0F9R9T5_9ZZZZ</name>
<comment type="caution">
    <text evidence="1">The sequence shown here is derived from an EMBL/GenBank/DDBJ whole genome shotgun (WGS) entry which is preliminary data.</text>
</comment>
<sequence length="136" mass="15083">MAQGMDHVKQAINHYDAVKNAVQQCDIQAILHHAEQLGEKLQQARWTAEEIGGADGTLIRNEANVIDTFFTDFSHTIGDVCKPKFSRGAVEESLRDVQLEGARDRVGYIIKAPSVLVKEADLDVDYNDFGDFATGY</sequence>
<gene>
    <name evidence="1" type="ORF">LCGC14_0621410</name>
</gene>
<proteinExistence type="predicted"/>
<evidence type="ECO:0000313" key="1">
    <source>
        <dbReference type="EMBL" id="KKN51599.1"/>
    </source>
</evidence>
<dbReference type="AlphaFoldDB" id="A0A0F9R9T5"/>
<dbReference type="EMBL" id="LAZR01001057">
    <property type="protein sequence ID" value="KKN51599.1"/>
    <property type="molecule type" value="Genomic_DNA"/>
</dbReference>
<protein>
    <submittedName>
        <fullName evidence="1">Uncharacterized protein</fullName>
    </submittedName>
</protein>